<evidence type="ECO:0000256" key="5">
    <source>
        <dbReference type="SAM" id="Phobius"/>
    </source>
</evidence>
<gene>
    <name evidence="8" type="ORF">M9Y10_029918</name>
</gene>
<evidence type="ECO:0000256" key="2">
    <source>
        <dbReference type="ARBA" id="ARBA00023125"/>
    </source>
</evidence>
<evidence type="ECO:0000313" key="8">
    <source>
        <dbReference type="EMBL" id="KAK8892678.1"/>
    </source>
</evidence>
<keyword evidence="5" id="KW-0472">Membrane</keyword>
<dbReference type="SUPFAM" id="SSF46689">
    <property type="entry name" value="Homeodomain-like"/>
    <property type="match status" value="1"/>
</dbReference>
<dbReference type="InterPro" id="IPR001005">
    <property type="entry name" value="SANT/Myb"/>
</dbReference>
<feature type="domain" description="Myb-like" evidence="6">
    <location>
        <begin position="144"/>
        <end position="194"/>
    </location>
</feature>
<proteinExistence type="predicted"/>
<dbReference type="CDD" id="cd00167">
    <property type="entry name" value="SANT"/>
    <property type="match status" value="2"/>
</dbReference>
<dbReference type="EMBL" id="JAPFFF010000004">
    <property type="protein sequence ID" value="KAK8892678.1"/>
    <property type="molecule type" value="Genomic_DNA"/>
</dbReference>
<dbReference type="Gene3D" id="1.10.10.60">
    <property type="entry name" value="Homeodomain-like"/>
    <property type="match status" value="2"/>
</dbReference>
<keyword evidence="5" id="KW-1133">Transmembrane helix</keyword>
<feature type="domain" description="Myb-like" evidence="6">
    <location>
        <begin position="92"/>
        <end position="143"/>
    </location>
</feature>
<protein>
    <recommendedName>
        <fullName evidence="10">Myb-like DNA-binding domain containing protein</fullName>
    </recommendedName>
</protein>
<dbReference type="InterPro" id="IPR051575">
    <property type="entry name" value="Myb-like_DNA-bd"/>
</dbReference>
<evidence type="ECO:0008006" key="10">
    <source>
        <dbReference type="Google" id="ProtNLM"/>
    </source>
</evidence>
<dbReference type="SMART" id="SM00717">
    <property type="entry name" value="SANT"/>
    <property type="match status" value="2"/>
</dbReference>
<evidence type="ECO:0000256" key="1">
    <source>
        <dbReference type="ARBA" id="ARBA00023015"/>
    </source>
</evidence>
<feature type="transmembrane region" description="Helical" evidence="5">
    <location>
        <begin position="235"/>
        <end position="254"/>
    </location>
</feature>
<evidence type="ECO:0000313" key="9">
    <source>
        <dbReference type="Proteomes" id="UP001470230"/>
    </source>
</evidence>
<accession>A0ABR2KNW9</accession>
<evidence type="ECO:0000256" key="4">
    <source>
        <dbReference type="ARBA" id="ARBA00023242"/>
    </source>
</evidence>
<keyword evidence="9" id="KW-1185">Reference proteome</keyword>
<evidence type="ECO:0000259" key="7">
    <source>
        <dbReference type="PROSITE" id="PS51294"/>
    </source>
</evidence>
<keyword evidence="1" id="KW-0805">Transcription regulation</keyword>
<dbReference type="PROSITE" id="PS51294">
    <property type="entry name" value="HTH_MYB"/>
    <property type="match status" value="2"/>
</dbReference>
<dbReference type="PROSITE" id="PS50090">
    <property type="entry name" value="MYB_LIKE"/>
    <property type="match status" value="2"/>
</dbReference>
<keyword evidence="2" id="KW-0238">DNA-binding</keyword>
<feature type="domain" description="HTH myb-type" evidence="7">
    <location>
        <begin position="150"/>
        <end position="198"/>
    </location>
</feature>
<keyword evidence="5" id="KW-0812">Transmembrane</keyword>
<evidence type="ECO:0000259" key="6">
    <source>
        <dbReference type="PROSITE" id="PS50090"/>
    </source>
</evidence>
<evidence type="ECO:0000256" key="3">
    <source>
        <dbReference type="ARBA" id="ARBA00023163"/>
    </source>
</evidence>
<comment type="caution">
    <text evidence="8">The sequence shown here is derived from an EMBL/GenBank/DDBJ whole genome shotgun (WGS) entry which is preliminary data.</text>
</comment>
<dbReference type="PANTHER" id="PTHR46621:SF1">
    <property type="entry name" value="SNRNA-ACTIVATING PROTEIN COMPLEX SUBUNIT 4"/>
    <property type="match status" value="1"/>
</dbReference>
<keyword evidence="4" id="KW-0539">Nucleus</keyword>
<feature type="domain" description="HTH myb-type" evidence="7">
    <location>
        <begin position="103"/>
        <end position="147"/>
    </location>
</feature>
<dbReference type="InterPro" id="IPR009057">
    <property type="entry name" value="Homeodomain-like_sf"/>
</dbReference>
<name>A0ABR2KNW9_9EUKA</name>
<dbReference type="PANTHER" id="PTHR46621">
    <property type="entry name" value="SNRNA-ACTIVATING PROTEIN COMPLEX SUBUNIT 4"/>
    <property type="match status" value="1"/>
</dbReference>
<reference evidence="8 9" key="1">
    <citation type="submission" date="2024-04" db="EMBL/GenBank/DDBJ databases">
        <title>Tritrichomonas musculus Genome.</title>
        <authorList>
            <person name="Alves-Ferreira E."/>
            <person name="Grigg M."/>
            <person name="Lorenzi H."/>
            <person name="Galac M."/>
        </authorList>
    </citation>
    <scope>NUCLEOTIDE SEQUENCE [LARGE SCALE GENOMIC DNA]</scope>
    <source>
        <strain evidence="8 9">EAF2021</strain>
    </source>
</reference>
<dbReference type="InterPro" id="IPR017930">
    <property type="entry name" value="Myb_dom"/>
</dbReference>
<organism evidence="8 9">
    <name type="scientific">Tritrichomonas musculus</name>
    <dbReference type="NCBI Taxonomy" id="1915356"/>
    <lineage>
        <taxon>Eukaryota</taxon>
        <taxon>Metamonada</taxon>
        <taxon>Parabasalia</taxon>
        <taxon>Tritrichomonadida</taxon>
        <taxon>Tritrichomonadidae</taxon>
        <taxon>Tritrichomonas</taxon>
    </lineage>
</organism>
<sequence>MNRNGGIPIYQYPFYSNCVMPLYYPPYYLFAYSVSNTLCRNSFQYPQAIYAQPIPNNMQTNENTKKNGNMYVIPEINIKKETNSIENNKQDDIKNHRNKISFEEDEHLRKLVEKMGARKWKNIARHMPGRTERQCRDRYKNYLMPGYFTGQWTREEDEMLLNKHKELGSKWSLMTKFFTNRNANSLKSRWNYFVSRHTKELSDNKACNQLKDDEIDRLFYDYNDEKIILLIKMKIIWKTLLIVVFHLLILMKLMKRMNKTYINKF</sequence>
<dbReference type="Proteomes" id="UP001470230">
    <property type="component" value="Unassembled WGS sequence"/>
</dbReference>
<keyword evidence="3" id="KW-0804">Transcription</keyword>
<dbReference type="Pfam" id="PF00249">
    <property type="entry name" value="Myb_DNA-binding"/>
    <property type="match status" value="2"/>
</dbReference>